<dbReference type="SUPFAM" id="SSF52266">
    <property type="entry name" value="SGNH hydrolase"/>
    <property type="match status" value="1"/>
</dbReference>
<gene>
    <name evidence="1" type="ORF">CVT06_04575</name>
</gene>
<dbReference type="Proteomes" id="UP000594630">
    <property type="component" value="Chromosome"/>
</dbReference>
<sequence length="354" mass="40631">MRVNFYTLDFKKKVFLCLFLVAFAMVGLDVVLYVFAESRTSKTNFVDNKISKAEHFKLNSKKQKDIVFVGSSRTLHHISTSIFAENNISIYNFGVSGNFIGDYPFITKIIKKVNIKEVIFSIEINKLFEDYTEKGIKIYTNDEFVANFGTDKIGFLKTLPDFFASIHLFLRYSEGIYNRIVGFYGKFAPDNKTKASNFEAKSIFDVKAYSDCDLVNIEDINSNVTKNKKIIFVKCSNGDIILFSDGLSREYYGRTIELKGLNQNTIKYFQNYVINPLVKSGIKVVVILEPIFDGATIKYDINEIMSAIKNAKVIDLTNFKINDDELSDMGHHLNYLGRKRYSEFLVKLYLDGRL</sequence>
<evidence type="ECO:0000313" key="2">
    <source>
        <dbReference type="Proteomes" id="UP000594630"/>
    </source>
</evidence>
<proteinExistence type="predicted"/>
<name>A0A7S9R651_9BACT</name>
<organism evidence="1 2">
    <name type="scientific">Campylobacter concisus</name>
    <dbReference type="NCBI Taxonomy" id="199"/>
    <lineage>
        <taxon>Bacteria</taxon>
        <taxon>Pseudomonadati</taxon>
        <taxon>Campylobacterota</taxon>
        <taxon>Epsilonproteobacteria</taxon>
        <taxon>Campylobacterales</taxon>
        <taxon>Campylobacteraceae</taxon>
        <taxon>Campylobacter</taxon>
    </lineage>
</organism>
<dbReference type="AlphaFoldDB" id="A0A7S9R651"/>
<protein>
    <submittedName>
        <fullName evidence="1">Uncharacterized protein</fullName>
    </submittedName>
</protein>
<dbReference type="EMBL" id="CP049274">
    <property type="protein sequence ID" value="QPH84399.1"/>
    <property type="molecule type" value="Genomic_DNA"/>
</dbReference>
<evidence type="ECO:0000313" key="1">
    <source>
        <dbReference type="EMBL" id="QPH84399.1"/>
    </source>
</evidence>
<dbReference type="RefSeq" id="WP_107793068.1">
    <property type="nucleotide sequence ID" value="NZ_CP049274.1"/>
</dbReference>
<accession>A0A7S9R651</accession>
<reference evidence="1 2" key="1">
    <citation type="journal article" date="2018" name="Emerg. Microbes Infect.">
        <title>Genomic analysis of oral Campylobacter concisus strains identified a potential bacterial molecular marker associated with active Crohn's disease.</title>
        <authorList>
            <person name="Liu F."/>
            <person name="Ma R."/>
            <person name="Tay C.Y.A."/>
            <person name="Octavia S."/>
            <person name="Lan R."/>
            <person name="Chung H.K.L."/>
            <person name="Riordan S.M."/>
            <person name="Grimm M.C."/>
            <person name="Leong R.W."/>
            <person name="Tanaka M.M."/>
            <person name="Connor S."/>
            <person name="Zhang L."/>
        </authorList>
    </citation>
    <scope>NUCLEOTIDE SEQUENCE [LARGE SCALE GENOMIC DNA]</scope>
    <source>
        <strain evidence="1 2">P10CDO-S2</strain>
    </source>
</reference>